<proteinExistence type="predicted"/>
<organism evidence="1 2">
    <name type="scientific">Suillus fuscotomentosus</name>
    <dbReference type="NCBI Taxonomy" id="1912939"/>
    <lineage>
        <taxon>Eukaryota</taxon>
        <taxon>Fungi</taxon>
        <taxon>Dikarya</taxon>
        <taxon>Basidiomycota</taxon>
        <taxon>Agaricomycotina</taxon>
        <taxon>Agaricomycetes</taxon>
        <taxon>Agaricomycetidae</taxon>
        <taxon>Boletales</taxon>
        <taxon>Suillineae</taxon>
        <taxon>Suillaceae</taxon>
        <taxon>Suillus</taxon>
    </lineage>
</organism>
<dbReference type="GeneID" id="64671503"/>
<comment type="caution">
    <text evidence="1">The sequence shown here is derived from an EMBL/GenBank/DDBJ whole genome shotgun (WGS) entry which is preliminary data.</text>
</comment>
<gene>
    <name evidence="1" type="ORF">F5891DRAFT_982263</name>
</gene>
<dbReference type="EMBL" id="JABBWK010000042">
    <property type="protein sequence ID" value="KAG1898095.1"/>
    <property type="molecule type" value="Genomic_DNA"/>
</dbReference>
<sequence>MRNVQARTLPSPSGLLQLMLGLIMRKYLLACDIRFTQSRDCYIKQDIGRLPDGTTYCRVVQSSTEKIVSRVFFIKKQSANSNTGGQSPKKIPNSTIYLSPLSRIKDTVDITPQFQDCHGMGLILFTTEKSFTRKSCSD</sequence>
<accession>A0AAD4HHR2</accession>
<protein>
    <submittedName>
        <fullName evidence="1">Uncharacterized protein</fullName>
    </submittedName>
</protein>
<evidence type="ECO:0000313" key="1">
    <source>
        <dbReference type="EMBL" id="KAG1898095.1"/>
    </source>
</evidence>
<dbReference type="Proteomes" id="UP001195769">
    <property type="component" value="Unassembled WGS sequence"/>
</dbReference>
<reference evidence="1" key="1">
    <citation type="journal article" date="2020" name="New Phytol.">
        <title>Comparative genomics reveals dynamic genome evolution in host specialist ectomycorrhizal fungi.</title>
        <authorList>
            <person name="Lofgren L.A."/>
            <person name="Nguyen N.H."/>
            <person name="Vilgalys R."/>
            <person name="Ruytinx J."/>
            <person name="Liao H.L."/>
            <person name="Branco S."/>
            <person name="Kuo A."/>
            <person name="LaButti K."/>
            <person name="Lipzen A."/>
            <person name="Andreopoulos W."/>
            <person name="Pangilinan J."/>
            <person name="Riley R."/>
            <person name="Hundley H."/>
            <person name="Na H."/>
            <person name="Barry K."/>
            <person name="Grigoriev I.V."/>
            <person name="Stajich J.E."/>
            <person name="Kennedy P.G."/>
        </authorList>
    </citation>
    <scope>NUCLEOTIDE SEQUENCE</scope>
    <source>
        <strain evidence="1">FC203</strain>
    </source>
</reference>
<dbReference type="RefSeq" id="XP_041223671.1">
    <property type="nucleotide sequence ID" value="XM_041377205.1"/>
</dbReference>
<evidence type="ECO:0000313" key="2">
    <source>
        <dbReference type="Proteomes" id="UP001195769"/>
    </source>
</evidence>
<keyword evidence="2" id="KW-1185">Reference proteome</keyword>
<name>A0AAD4HHR2_9AGAM</name>
<dbReference type="AlphaFoldDB" id="A0AAD4HHR2"/>